<reference evidence="2" key="1">
    <citation type="journal article" date="2022" name="G3 (Bethesda)">
        <title>High quality genome of the basidiomycete yeast Dioszegia hungarica PDD-24b-2 isolated from cloud water.</title>
        <authorList>
            <person name="Jarrige D."/>
            <person name="Haridas S."/>
            <person name="Bleykasten-Grosshans C."/>
            <person name="Joly M."/>
            <person name="Nadalig T."/>
            <person name="Sancelme M."/>
            <person name="Vuilleumier S."/>
            <person name="Grigoriev I.V."/>
            <person name="Amato P."/>
            <person name="Bringel F."/>
        </authorList>
    </citation>
    <scope>NUCLEOTIDE SEQUENCE</scope>
    <source>
        <strain evidence="2">PDD-24b-2</strain>
    </source>
</reference>
<dbReference type="Proteomes" id="UP001164286">
    <property type="component" value="Unassembled WGS sequence"/>
</dbReference>
<protein>
    <submittedName>
        <fullName evidence="2">Uncharacterized protein</fullName>
    </submittedName>
</protein>
<evidence type="ECO:0000313" key="2">
    <source>
        <dbReference type="EMBL" id="KAI9637906.1"/>
    </source>
</evidence>
<organism evidence="2 3">
    <name type="scientific">Dioszegia hungarica</name>
    <dbReference type="NCBI Taxonomy" id="4972"/>
    <lineage>
        <taxon>Eukaryota</taxon>
        <taxon>Fungi</taxon>
        <taxon>Dikarya</taxon>
        <taxon>Basidiomycota</taxon>
        <taxon>Agaricomycotina</taxon>
        <taxon>Tremellomycetes</taxon>
        <taxon>Tremellales</taxon>
        <taxon>Bulleribasidiaceae</taxon>
        <taxon>Dioszegia</taxon>
    </lineage>
</organism>
<dbReference type="AlphaFoldDB" id="A0AA38LXV6"/>
<name>A0AA38LXV6_9TREE</name>
<sequence>MSQTTADTDMPGDFQPETQSVEAATSTKDFAPTPVDSEYARAKDWLILLQTDLQSFSDAAIKRMGAALTAWQKLDTNLTVWEGDTTQGNVSIPDPSEVNKQVGNWAFMVHDTRESMCKLLCLLSDLLEDASRVAESTNDILRCQTELSRWVAGASLGSKTCAQHGHGKTHGKPLYADKIAALSTRPSEMQEKSEPGNLHGGLQGMFKFDLQNRTFPAVMESNFEAVKHSQSTFLTLKENLDYHFGRVRNVSIGPKGISVGSDEVGDIEPLSAKGYLSAGVQSLLPPTLDMLNSFIAYYSDYQDRVMKVSDHLAKVRADRRSLIEAAKEGTTSACASGGM</sequence>
<accession>A0AA38LXV6</accession>
<feature type="region of interest" description="Disordered" evidence="1">
    <location>
        <begin position="1"/>
        <end position="33"/>
    </location>
</feature>
<feature type="compositionally biased region" description="Polar residues" evidence="1">
    <location>
        <begin position="16"/>
        <end position="28"/>
    </location>
</feature>
<evidence type="ECO:0000256" key="1">
    <source>
        <dbReference type="SAM" id="MobiDB-lite"/>
    </source>
</evidence>
<proteinExistence type="predicted"/>
<dbReference type="GeneID" id="77727501"/>
<comment type="caution">
    <text evidence="2">The sequence shown here is derived from an EMBL/GenBank/DDBJ whole genome shotgun (WGS) entry which is preliminary data.</text>
</comment>
<dbReference type="EMBL" id="JAKWFO010000003">
    <property type="protein sequence ID" value="KAI9637906.1"/>
    <property type="molecule type" value="Genomic_DNA"/>
</dbReference>
<evidence type="ECO:0000313" key="3">
    <source>
        <dbReference type="Proteomes" id="UP001164286"/>
    </source>
</evidence>
<keyword evidence="3" id="KW-1185">Reference proteome</keyword>
<dbReference type="RefSeq" id="XP_052947683.1">
    <property type="nucleotide sequence ID" value="XM_053088296.1"/>
</dbReference>
<gene>
    <name evidence="2" type="ORF">MKK02DRAFT_31451</name>
</gene>